<dbReference type="InterPro" id="IPR006869">
    <property type="entry name" value="DUF547"/>
</dbReference>
<dbReference type="EMBL" id="JAVRHQ010000001">
    <property type="protein sequence ID" value="MDT0641289.1"/>
    <property type="molecule type" value="Genomic_DNA"/>
</dbReference>
<evidence type="ECO:0000256" key="1">
    <source>
        <dbReference type="SAM" id="SignalP"/>
    </source>
</evidence>
<proteinExistence type="predicted"/>
<accession>A0ABU3C4M1</accession>
<protein>
    <submittedName>
        <fullName evidence="3">DUF547 domain-containing protein</fullName>
    </submittedName>
</protein>
<dbReference type="RefSeq" id="WP_311532916.1">
    <property type="nucleotide sequence ID" value="NZ_JAVRHQ010000001.1"/>
</dbReference>
<sequence length="235" mass="27372">MKHFTFLIFFFSAFLSAQNQAEFLNKADNFFRTYVENGKVNYAEIKENSNELKEILNLAKSFNPDPSNSDNFKAFWVNAYNLAVIDGIVKGYPVSSPLDIKGFFDEELHSLGQQSVTLDKIEHEILFDNFPSEARFHFALVCAAKSCPPLASHAYRPEKIEEQLEQQTRKTLNDPDFIKIEKNKLLLSEIFKWYKNDFTINGASLLQYINSYRENKIPEDKNIDFYDYDWGLNEL</sequence>
<dbReference type="PANTHER" id="PTHR46361">
    <property type="entry name" value="ELECTRON CARRIER/ PROTEIN DISULFIDE OXIDOREDUCTASE"/>
    <property type="match status" value="1"/>
</dbReference>
<keyword evidence="4" id="KW-1185">Reference proteome</keyword>
<feature type="domain" description="DUF547" evidence="2">
    <location>
        <begin position="70"/>
        <end position="170"/>
    </location>
</feature>
<evidence type="ECO:0000259" key="2">
    <source>
        <dbReference type="Pfam" id="PF04784"/>
    </source>
</evidence>
<dbReference type="Pfam" id="PF04784">
    <property type="entry name" value="DUF547"/>
    <property type="match status" value="1"/>
</dbReference>
<keyword evidence="1" id="KW-0732">Signal</keyword>
<organism evidence="3 4">
    <name type="scientific">Autumnicola tepida</name>
    <dbReference type="NCBI Taxonomy" id="3075595"/>
    <lineage>
        <taxon>Bacteria</taxon>
        <taxon>Pseudomonadati</taxon>
        <taxon>Bacteroidota</taxon>
        <taxon>Flavobacteriia</taxon>
        <taxon>Flavobacteriales</taxon>
        <taxon>Flavobacteriaceae</taxon>
        <taxon>Autumnicola</taxon>
    </lineage>
</organism>
<gene>
    <name evidence="3" type="ORF">RM553_00460</name>
</gene>
<evidence type="ECO:0000313" key="4">
    <source>
        <dbReference type="Proteomes" id="UP001262889"/>
    </source>
</evidence>
<comment type="caution">
    <text evidence="3">The sequence shown here is derived from an EMBL/GenBank/DDBJ whole genome shotgun (WGS) entry which is preliminary data.</text>
</comment>
<feature type="signal peptide" evidence="1">
    <location>
        <begin position="1"/>
        <end position="21"/>
    </location>
</feature>
<name>A0ABU3C4M1_9FLAO</name>
<dbReference type="PANTHER" id="PTHR46361:SF3">
    <property type="entry name" value="ELECTRON CARRIER_ PROTEIN DISULFIDE OXIDOREDUCTASE"/>
    <property type="match status" value="1"/>
</dbReference>
<feature type="chain" id="PRO_5045056669" evidence="1">
    <location>
        <begin position="22"/>
        <end position="235"/>
    </location>
</feature>
<dbReference type="Proteomes" id="UP001262889">
    <property type="component" value="Unassembled WGS sequence"/>
</dbReference>
<reference evidence="3 4" key="1">
    <citation type="submission" date="2023-09" db="EMBL/GenBank/DDBJ databases">
        <authorList>
            <person name="Rey-Velasco X."/>
        </authorList>
    </citation>
    <scope>NUCLEOTIDE SEQUENCE [LARGE SCALE GENOMIC DNA]</scope>
    <source>
        <strain evidence="3 4">F363</strain>
    </source>
</reference>
<evidence type="ECO:0000313" key="3">
    <source>
        <dbReference type="EMBL" id="MDT0641289.1"/>
    </source>
</evidence>